<dbReference type="Pfam" id="PF01276">
    <property type="entry name" value="OKR_DC_1"/>
    <property type="match status" value="1"/>
</dbReference>
<keyword evidence="9" id="KW-1185">Reference proteome</keyword>
<name>A0A1I3QNS0_9BACL</name>
<sequence length="481" mass="54080">MNKQERAPLFEALLNHKQCAKGNFHVPGHKQGRVFDKQGKDYFHPILQLDLTEVGELDDLHDPSGVIAEAQRLAADLFGADETFFLIGGTTAGNIATILSLCQPDDEIIVQRSCHQSIFHGCLLAGVKPVCLRGKLNSKNGLEEPIQPAELEKALRDYPEAKAVIVTSPSYFGVVQPLQELKQVCDQYNVPLVVDEAHGAHFTFHPDLPMSAMESGADIAIQSTHKMLSSMTMSSMLHLKGNRVKKEELARWLRVIESSSPSYPLMASLDLARRDMALHGRVYLEQTWNDINDLRKQLLSLHHLEEVKRSGEYDPFKLVLRSRKRITGYQMADWLADQGIFVELADHEKILLCFSYGNQKEDFHYLSVKLKELDQAISSFRTIPFESWPEFPEVHTLTSSFYQLKKGTRVLISLSEAVGKISTDMVVPYPPGIPIVLPGEVFTKEVVDYLLHLVSLGGKIRGVFQSFAPQVYVLELNNMSK</sequence>
<dbReference type="Gene3D" id="3.90.100.10">
    <property type="entry name" value="Orn/Lys/Arg decarboxylase, C-terminal domain"/>
    <property type="match status" value="1"/>
</dbReference>
<comment type="similarity">
    <text evidence="2">Belongs to the Orn/Lys/Arg decarboxylase class-I family.</text>
</comment>
<evidence type="ECO:0000256" key="1">
    <source>
        <dbReference type="ARBA" id="ARBA00001933"/>
    </source>
</evidence>
<dbReference type="InterPro" id="IPR036633">
    <property type="entry name" value="Prn/Lys/Arg_de-COase_C_sf"/>
</dbReference>
<protein>
    <submittedName>
        <fullName evidence="8">Arginine/lysine/ornithine decarboxylase</fullName>
    </submittedName>
</protein>
<keyword evidence="5" id="KW-0456">Lyase</keyword>
<dbReference type="Gene3D" id="3.40.640.10">
    <property type="entry name" value="Type I PLP-dependent aspartate aminotransferase-like (Major domain)"/>
    <property type="match status" value="1"/>
</dbReference>
<dbReference type="Pfam" id="PF03711">
    <property type="entry name" value="OKR_DC_1_C"/>
    <property type="match status" value="1"/>
</dbReference>
<dbReference type="InterPro" id="IPR015421">
    <property type="entry name" value="PyrdxlP-dep_Trfase_major"/>
</dbReference>
<dbReference type="InterPro" id="IPR008286">
    <property type="entry name" value="Prn/Lys/Arg_de-COase_C"/>
</dbReference>
<dbReference type="PANTHER" id="PTHR43277:SF3">
    <property type="entry name" value="DECARBOXYLASE, PUTATIVE-RELATED"/>
    <property type="match status" value="1"/>
</dbReference>
<reference evidence="8 9" key="1">
    <citation type="submission" date="2016-10" db="EMBL/GenBank/DDBJ databases">
        <authorList>
            <person name="de Groot N.N."/>
        </authorList>
    </citation>
    <scope>NUCLEOTIDE SEQUENCE [LARGE SCALE GENOMIC DNA]</scope>
    <source>
        <strain evidence="8 9">DSM 44778</strain>
    </source>
</reference>
<dbReference type="AlphaFoldDB" id="A0A1I3QNS0"/>
<accession>A0A1I3QNS0</accession>
<evidence type="ECO:0000256" key="4">
    <source>
        <dbReference type="ARBA" id="ARBA00022898"/>
    </source>
</evidence>
<feature type="domain" description="Orn/Lys/Arg decarboxylase C-terminal" evidence="7">
    <location>
        <begin position="396"/>
        <end position="458"/>
    </location>
</feature>
<evidence type="ECO:0000256" key="3">
    <source>
        <dbReference type="ARBA" id="ARBA00022793"/>
    </source>
</evidence>
<dbReference type="Proteomes" id="UP000199545">
    <property type="component" value="Unassembled WGS sequence"/>
</dbReference>
<gene>
    <name evidence="8" type="ORF">SAMN05421852_1083</name>
</gene>
<keyword evidence="3" id="KW-0210">Decarboxylase</keyword>
<dbReference type="SUPFAM" id="SSF55904">
    <property type="entry name" value="Ornithine decarboxylase C-terminal domain"/>
    <property type="match status" value="1"/>
</dbReference>
<dbReference type="InterPro" id="IPR015424">
    <property type="entry name" value="PyrdxlP-dep_Trfase"/>
</dbReference>
<dbReference type="GO" id="GO:0016831">
    <property type="term" value="F:carboxy-lyase activity"/>
    <property type="evidence" value="ECO:0007669"/>
    <property type="project" value="UniProtKB-KW"/>
</dbReference>
<evidence type="ECO:0000256" key="5">
    <source>
        <dbReference type="ARBA" id="ARBA00023239"/>
    </source>
</evidence>
<dbReference type="PANTHER" id="PTHR43277">
    <property type="entry name" value="ARGININE DECARBOXYLASE"/>
    <property type="match status" value="1"/>
</dbReference>
<organism evidence="8 9">
    <name type="scientific">Thermoflavimicrobium dichotomicum</name>
    <dbReference type="NCBI Taxonomy" id="46223"/>
    <lineage>
        <taxon>Bacteria</taxon>
        <taxon>Bacillati</taxon>
        <taxon>Bacillota</taxon>
        <taxon>Bacilli</taxon>
        <taxon>Bacillales</taxon>
        <taxon>Thermoactinomycetaceae</taxon>
        <taxon>Thermoflavimicrobium</taxon>
    </lineage>
</organism>
<evidence type="ECO:0000259" key="6">
    <source>
        <dbReference type="Pfam" id="PF01276"/>
    </source>
</evidence>
<dbReference type="RefSeq" id="WP_175482386.1">
    <property type="nucleotide sequence ID" value="NZ_FORR01000008.1"/>
</dbReference>
<dbReference type="SUPFAM" id="SSF53383">
    <property type="entry name" value="PLP-dependent transferases"/>
    <property type="match status" value="1"/>
</dbReference>
<dbReference type="InterPro" id="IPR000310">
    <property type="entry name" value="Orn/Lys/Arg_deCO2ase_major_dom"/>
</dbReference>
<feature type="domain" description="Orn/Lys/Arg decarboxylases family 1 pyridoxal-P attachment site" evidence="6">
    <location>
        <begin position="8"/>
        <end position="308"/>
    </location>
</feature>
<dbReference type="InterPro" id="IPR052357">
    <property type="entry name" value="Orn_Lys_Arg_decarboxylase-I"/>
</dbReference>
<dbReference type="EMBL" id="FORR01000008">
    <property type="protein sequence ID" value="SFJ34911.1"/>
    <property type="molecule type" value="Genomic_DNA"/>
</dbReference>
<evidence type="ECO:0000259" key="7">
    <source>
        <dbReference type="Pfam" id="PF03711"/>
    </source>
</evidence>
<comment type="cofactor">
    <cofactor evidence="1">
        <name>pyridoxal 5'-phosphate</name>
        <dbReference type="ChEBI" id="CHEBI:597326"/>
    </cofactor>
</comment>
<evidence type="ECO:0000313" key="9">
    <source>
        <dbReference type="Proteomes" id="UP000199545"/>
    </source>
</evidence>
<keyword evidence="4" id="KW-0663">Pyridoxal phosphate</keyword>
<dbReference type="STRING" id="46223.SAMN05421852_1083"/>
<evidence type="ECO:0000256" key="2">
    <source>
        <dbReference type="ARBA" id="ARBA00010671"/>
    </source>
</evidence>
<evidence type="ECO:0000313" key="8">
    <source>
        <dbReference type="EMBL" id="SFJ34911.1"/>
    </source>
</evidence>
<proteinExistence type="inferred from homology"/>